<dbReference type="AlphaFoldDB" id="A0AAX3LJ47"/>
<dbReference type="EMBL" id="CP116348">
    <property type="protein sequence ID" value="WCE15994.1"/>
    <property type="molecule type" value="Genomic_DNA"/>
</dbReference>
<geneLocation type="plasmid" evidence="1 2">
    <name>unnamed1</name>
</geneLocation>
<organism evidence="1 2">
    <name type="scientific">Enterobacter ludwigii</name>
    <dbReference type="NCBI Taxonomy" id="299767"/>
    <lineage>
        <taxon>Bacteria</taxon>
        <taxon>Pseudomonadati</taxon>
        <taxon>Pseudomonadota</taxon>
        <taxon>Gammaproteobacteria</taxon>
        <taxon>Enterobacterales</taxon>
        <taxon>Enterobacteriaceae</taxon>
        <taxon>Enterobacter</taxon>
        <taxon>Enterobacter cloacae complex</taxon>
    </lineage>
</organism>
<dbReference type="Proteomes" id="UP001210538">
    <property type="component" value="Plasmid unnamed1"/>
</dbReference>
<dbReference type="RefSeq" id="WP_265217584.1">
    <property type="nucleotide sequence ID" value="NZ_CP116348.1"/>
</dbReference>
<proteinExistence type="predicted"/>
<accession>A0AAX3LJ47</accession>
<keyword evidence="2" id="KW-1185">Reference proteome</keyword>
<reference evidence="1 2" key="1">
    <citation type="submission" date="2023-01" db="EMBL/GenBank/DDBJ databases">
        <title>Genome sequence resource and annotation of Enterobacter ludwigii, an economically important pathogen of seedling wilt with strawberry.</title>
        <authorList>
            <person name="Xie Y."/>
        </authorList>
    </citation>
    <scope>NUCLEOTIDE SEQUENCE [LARGE SCALE GENOMIC DNA]</scope>
    <source>
        <strain evidence="1 2">CM-TZ4</strain>
        <plasmid evidence="1 2">unnamed1</plasmid>
    </source>
</reference>
<evidence type="ECO:0000313" key="2">
    <source>
        <dbReference type="Proteomes" id="UP001210538"/>
    </source>
</evidence>
<name>A0AAX3LJ47_9ENTR</name>
<sequence>MGKNSAFERAVLESSPSQETIKPAVMMLLDTWEHFSGQIRKFNYMLEKLARNDPVCQILQCVTGVEVLTALSFKTSIDDPSRFRCVSDAGAFLGLTLKS</sequence>
<keyword evidence="1" id="KW-0614">Plasmid</keyword>
<evidence type="ECO:0000313" key="1">
    <source>
        <dbReference type="EMBL" id="WCE15994.1"/>
    </source>
</evidence>
<protein>
    <submittedName>
        <fullName evidence="1">Uncharacterized protein</fullName>
    </submittedName>
</protein>
<gene>
    <name evidence="1" type="ORF">PHA72_25550</name>
</gene>